<name>A0A8J2ZLZ3_9RHOB</name>
<feature type="domain" description="N-acetyltransferase" evidence="1">
    <location>
        <begin position="4"/>
        <end position="164"/>
    </location>
</feature>
<evidence type="ECO:0000259" key="1">
    <source>
        <dbReference type="PROSITE" id="PS51186"/>
    </source>
</evidence>
<organism evidence="2 3">
    <name type="scientific">Salipiger pallidus</name>
    <dbReference type="NCBI Taxonomy" id="1775170"/>
    <lineage>
        <taxon>Bacteria</taxon>
        <taxon>Pseudomonadati</taxon>
        <taxon>Pseudomonadota</taxon>
        <taxon>Alphaproteobacteria</taxon>
        <taxon>Rhodobacterales</taxon>
        <taxon>Roseobacteraceae</taxon>
        <taxon>Salipiger</taxon>
    </lineage>
</organism>
<dbReference type="RefSeq" id="WP_188791246.1">
    <property type="nucleotide sequence ID" value="NZ_BMJV01000006.1"/>
</dbReference>
<reference evidence="2" key="2">
    <citation type="submission" date="2020-09" db="EMBL/GenBank/DDBJ databases">
        <authorList>
            <person name="Sun Q."/>
            <person name="Zhou Y."/>
        </authorList>
    </citation>
    <scope>NUCLEOTIDE SEQUENCE</scope>
    <source>
        <strain evidence="2">CGMCC 1.15762</strain>
    </source>
</reference>
<dbReference type="Pfam" id="PF00583">
    <property type="entry name" value="Acetyltransf_1"/>
    <property type="match status" value="1"/>
</dbReference>
<accession>A0A8J2ZLZ3</accession>
<comment type="caution">
    <text evidence="2">The sequence shown here is derived from an EMBL/GenBank/DDBJ whole genome shotgun (WGS) entry which is preliminary data.</text>
</comment>
<dbReference type="InterPro" id="IPR052742">
    <property type="entry name" value="Mito_N-acetyltransferase"/>
</dbReference>
<dbReference type="GO" id="GO:0016747">
    <property type="term" value="F:acyltransferase activity, transferring groups other than amino-acyl groups"/>
    <property type="evidence" value="ECO:0007669"/>
    <property type="project" value="InterPro"/>
</dbReference>
<dbReference type="InterPro" id="IPR000182">
    <property type="entry name" value="GNAT_dom"/>
</dbReference>
<gene>
    <name evidence="2" type="ORF">GCM10011415_32190</name>
</gene>
<dbReference type="InterPro" id="IPR016181">
    <property type="entry name" value="Acyl_CoA_acyltransferase"/>
</dbReference>
<dbReference type="Proteomes" id="UP000617145">
    <property type="component" value="Unassembled WGS sequence"/>
</dbReference>
<keyword evidence="3" id="KW-1185">Reference proteome</keyword>
<evidence type="ECO:0000313" key="2">
    <source>
        <dbReference type="EMBL" id="GGG80382.1"/>
    </source>
</evidence>
<dbReference type="EMBL" id="BMJV01000006">
    <property type="protein sequence ID" value="GGG80382.1"/>
    <property type="molecule type" value="Genomic_DNA"/>
</dbReference>
<dbReference type="AlphaFoldDB" id="A0A8J2ZLZ3"/>
<dbReference type="CDD" id="cd04301">
    <property type="entry name" value="NAT_SF"/>
    <property type="match status" value="1"/>
</dbReference>
<proteinExistence type="predicted"/>
<dbReference type="PROSITE" id="PS51186">
    <property type="entry name" value="GNAT"/>
    <property type="match status" value="1"/>
</dbReference>
<evidence type="ECO:0000313" key="3">
    <source>
        <dbReference type="Proteomes" id="UP000617145"/>
    </source>
</evidence>
<dbReference type="Gene3D" id="3.40.630.30">
    <property type="match status" value="1"/>
</dbReference>
<dbReference type="PANTHER" id="PTHR43138:SF1">
    <property type="entry name" value="N-ACETYLTRANSFERASE ACA1"/>
    <property type="match status" value="1"/>
</dbReference>
<dbReference type="PANTHER" id="PTHR43138">
    <property type="entry name" value="ACETYLTRANSFERASE, GNAT FAMILY"/>
    <property type="match status" value="1"/>
</dbReference>
<reference evidence="2" key="1">
    <citation type="journal article" date="2014" name="Int. J. Syst. Evol. Microbiol.">
        <title>Complete genome sequence of Corynebacterium casei LMG S-19264T (=DSM 44701T), isolated from a smear-ripened cheese.</title>
        <authorList>
            <consortium name="US DOE Joint Genome Institute (JGI-PGF)"/>
            <person name="Walter F."/>
            <person name="Albersmeier A."/>
            <person name="Kalinowski J."/>
            <person name="Ruckert C."/>
        </authorList>
    </citation>
    <scope>NUCLEOTIDE SEQUENCE</scope>
    <source>
        <strain evidence="2">CGMCC 1.15762</strain>
    </source>
</reference>
<sequence>MTTPDVRPYEPHDGAALGAILEQVFRAGDTYTIDRDISREDALAYWTGGERRVFSAIVDGRLHGSYYIVRNQQGGGSHVCNCGFVTDPMTRGKGIARTMLAHALQTARDSGFRAMQFNFVVSTNTRAVGLWEKAGFEIVGRLPAAFDHPETGYVDALVMYKTLVAD</sequence>
<protein>
    <submittedName>
        <fullName evidence="2">Acetyltransferase</fullName>
    </submittedName>
</protein>
<dbReference type="SUPFAM" id="SSF55729">
    <property type="entry name" value="Acyl-CoA N-acyltransferases (Nat)"/>
    <property type="match status" value="1"/>
</dbReference>